<dbReference type="Proteomes" id="UP001175353">
    <property type="component" value="Unassembled WGS sequence"/>
</dbReference>
<feature type="coiled-coil region" evidence="1">
    <location>
        <begin position="401"/>
        <end position="507"/>
    </location>
</feature>
<dbReference type="AlphaFoldDB" id="A0AAN6L4A2"/>
<evidence type="ECO:0000313" key="4">
    <source>
        <dbReference type="Proteomes" id="UP001175353"/>
    </source>
</evidence>
<evidence type="ECO:0000256" key="2">
    <source>
        <dbReference type="SAM" id="MobiDB-lite"/>
    </source>
</evidence>
<comment type="caution">
    <text evidence="3">The sequence shown here is derived from an EMBL/GenBank/DDBJ whole genome shotgun (WGS) entry which is preliminary data.</text>
</comment>
<evidence type="ECO:0000313" key="3">
    <source>
        <dbReference type="EMBL" id="KAK1015054.1"/>
    </source>
</evidence>
<accession>A0AAN6L4A2</accession>
<reference evidence="3" key="1">
    <citation type="submission" date="2023-06" db="EMBL/GenBank/DDBJ databases">
        <title>Black Yeasts Isolated from many extreme environments.</title>
        <authorList>
            <person name="Coleine C."/>
            <person name="Stajich J.E."/>
            <person name="Selbmann L."/>
        </authorList>
    </citation>
    <scope>NUCLEOTIDE SEQUENCE</scope>
    <source>
        <strain evidence="3">CCFEE 5200</strain>
    </source>
</reference>
<feature type="compositionally biased region" description="Basic and acidic residues" evidence="2">
    <location>
        <begin position="255"/>
        <end position="266"/>
    </location>
</feature>
<protein>
    <submittedName>
        <fullName evidence="3">Uncharacterized protein</fullName>
    </submittedName>
</protein>
<evidence type="ECO:0000256" key="1">
    <source>
        <dbReference type="SAM" id="Coils"/>
    </source>
</evidence>
<dbReference type="EMBL" id="JAUJLE010000003">
    <property type="protein sequence ID" value="KAK1015054.1"/>
    <property type="molecule type" value="Genomic_DNA"/>
</dbReference>
<gene>
    <name evidence="3" type="ORF">LTR91_000856</name>
</gene>
<feature type="region of interest" description="Disordered" evidence="2">
    <location>
        <begin position="290"/>
        <end position="326"/>
    </location>
</feature>
<proteinExistence type="predicted"/>
<keyword evidence="4" id="KW-1185">Reference proteome</keyword>
<organism evidence="3 4">
    <name type="scientific">Friedmanniomyces endolithicus</name>
    <dbReference type="NCBI Taxonomy" id="329885"/>
    <lineage>
        <taxon>Eukaryota</taxon>
        <taxon>Fungi</taxon>
        <taxon>Dikarya</taxon>
        <taxon>Ascomycota</taxon>
        <taxon>Pezizomycotina</taxon>
        <taxon>Dothideomycetes</taxon>
        <taxon>Dothideomycetidae</taxon>
        <taxon>Mycosphaerellales</taxon>
        <taxon>Teratosphaeriaceae</taxon>
        <taxon>Friedmanniomyces</taxon>
    </lineage>
</organism>
<name>A0AAN6L4A2_9PEZI</name>
<sequence length="538" mass="58731">MALTLLALSALASAMPSHSGLYRRSGCNYKPDMMNGKSYTTTPLFLLRVEEISTNNTIGYVNAFSSDYAVLSDRNSSSPGFVAPYYNGYGSLIFWAGDNGTDRAFNADDSHLVNSSSTLPVTTLISTQADGLPSCGTKPVYMQSKYSGTGSCVFGGEDVDVHFRCPMPGTVNDTPSPCWAQSYYACVNTGLPGVSEDQGVLFFGNATTAVAGPDCCLVDLNTCFTLDSRPIQQTSPPIQRNMAITSKQSRNAAKGRLDSAEEEKWRPANNKRTISLAGIFDEIRNKCQKGGDVGDDGIQHSPPPRKAVAKTTPRNEEHSGARETGSAAGEFFAQFASKKKHAQHPIYRDFDETVGAYERGVGKDLDALLQPAWAKLEARVEGLDTHGRPIHRPGVPSDADIERLEADIRALSKPLQEEEMDVEIPQADGNKLVKRITLGSVLQGYKKLCTRKNKELQSLEQELGRLDEDIAAAYDTLSDERDLTRAKEHLDADLARFKQASKAAKDQLASDFEQARSEDKAASVETNEKIKEFMRALQ</sequence>
<keyword evidence="1" id="KW-0175">Coiled coil</keyword>
<feature type="region of interest" description="Disordered" evidence="2">
    <location>
        <begin position="245"/>
        <end position="266"/>
    </location>
</feature>